<dbReference type="InterPro" id="IPR012338">
    <property type="entry name" value="Beta-lactam/transpept-like"/>
</dbReference>
<keyword evidence="2 5" id="KW-0378">Hydrolase</keyword>
<feature type="region of interest" description="Disordered" evidence="3">
    <location>
        <begin position="498"/>
        <end position="520"/>
    </location>
</feature>
<dbReference type="EMBL" id="RAZT01000010">
    <property type="protein sequence ID" value="RKN30005.1"/>
    <property type="molecule type" value="Genomic_DNA"/>
</dbReference>
<feature type="signal peptide" evidence="4">
    <location>
        <begin position="1"/>
        <end position="29"/>
    </location>
</feature>
<dbReference type="InterPro" id="IPR006311">
    <property type="entry name" value="TAT_signal"/>
</dbReference>
<dbReference type="GO" id="GO:0000270">
    <property type="term" value="P:peptidoglycan metabolic process"/>
    <property type="evidence" value="ECO:0007669"/>
    <property type="project" value="TreeGrafter"/>
</dbReference>
<evidence type="ECO:0000256" key="3">
    <source>
        <dbReference type="SAM" id="MobiDB-lite"/>
    </source>
</evidence>
<dbReference type="NCBIfam" id="TIGR00666">
    <property type="entry name" value="PBP4"/>
    <property type="match status" value="1"/>
</dbReference>
<sequence>MQRRLFPRTLALVALVAAAATAGAPGATAEAPAPALTRLNATLDTILADPRLNGAQASVVVADAETGETLYNRNGDRRLVPASNTKLLTSTAALALLGPEHRFNTEVRTSGKHRGSVLTGNLYLRGGGDPTLLAADYDALAAQVAAAGVRVVTGELVADDTRFDHTRLGPDWTWDDEPWYYAAQVSALTVAPDTDYDAGTVIVHAAPGKRAGAAAVLTTTPQTGYLRFDNRTKTVADGETSISFEREHGSNTIVVTGQIAAGAEPASDWVTVWEPTGYAADVFREALRRHGVRVLGPTVPGRPTPAGATTVARHDSMTLAELMVPFLKLSNNGHAEVLTKEIGRVVSGSGSWPAGIAAIDGWVAGTGVDTGALRQRDGSGLSRRNMIPAGEFVDLLAAVRTEPWFDAWYAALPIAGEPERFVGGTLRSRMQGTAAAGNVHAKTGSLTGASGLSGYVTDADGRVLVFSILLNNYLASSVKGLEDQIAVALAGHSEKLARPSEKTVSPARVAPPTTPEAPQLPEGWECSWVKPIAC</sequence>
<evidence type="ECO:0000313" key="5">
    <source>
        <dbReference type="EMBL" id="RKN30005.1"/>
    </source>
</evidence>
<feature type="chain" id="PRO_5017218134" evidence="4">
    <location>
        <begin position="30"/>
        <end position="534"/>
    </location>
</feature>
<dbReference type="Pfam" id="PF02113">
    <property type="entry name" value="Peptidase_S13"/>
    <property type="match status" value="1"/>
</dbReference>
<keyword evidence="5" id="KW-0121">Carboxypeptidase</keyword>
<reference evidence="5 6" key="1">
    <citation type="submission" date="2018-09" db="EMBL/GenBank/DDBJ databases">
        <title>Micromonospora sp. nov. MS1-9, isolated from a root of Musa sp.</title>
        <authorList>
            <person name="Kuncharoen N."/>
            <person name="Kudo T."/>
            <person name="Ohkuma M."/>
            <person name="Yuki M."/>
            <person name="Tanasupawat S."/>
        </authorList>
    </citation>
    <scope>NUCLEOTIDE SEQUENCE [LARGE SCALE GENOMIC DNA]</scope>
    <source>
        <strain evidence="5 6">MS1-9</strain>
    </source>
</reference>
<dbReference type="GO" id="GO:0006508">
    <property type="term" value="P:proteolysis"/>
    <property type="evidence" value="ECO:0007669"/>
    <property type="project" value="InterPro"/>
</dbReference>
<dbReference type="RefSeq" id="WP_120689947.1">
    <property type="nucleotide sequence ID" value="NZ_RAZT01000010.1"/>
</dbReference>
<dbReference type="AlphaFoldDB" id="A0A3A9XXL1"/>
<dbReference type="Proteomes" id="UP000275865">
    <property type="component" value="Unassembled WGS sequence"/>
</dbReference>
<dbReference type="PANTHER" id="PTHR30023:SF0">
    <property type="entry name" value="PENICILLIN-SENSITIVE CARBOXYPEPTIDASE A"/>
    <property type="match status" value="1"/>
</dbReference>
<evidence type="ECO:0000256" key="1">
    <source>
        <dbReference type="ARBA" id="ARBA00006096"/>
    </source>
</evidence>
<evidence type="ECO:0000256" key="2">
    <source>
        <dbReference type="ARBA" id="ARBA00022801"/>
    </source>
</evidence>
<dbReference type="PROSITE" id="PS51318">
    <property type="entry name" value="TAT"/>
    <property type="match status" value="1"/>
</dbReference>
<proteinExistence type="inferred from homology"/>
<accession>A0A3A9XXL1</accession>
<comment type="similarity">
    <text evidence="1">Belongs to the peptidase S13 family.</text>
</comment>
<evidence type="ECO:0000256" key="4">
    <source>
        <dbReference type="SAM" id="SignalP"/>
    </source>
</evidence>
<dbReference type="Gene3D" id="3.40.710.10">
    <property type="entry name" value="DD-peptidase/beta-lactamase superfamily"/>
    <property type="match status" value="2"/>
</dbReference>
<dbReference type="InterPro" id="IPR000667">
    <property type="entry name" value="Peptidase_S13"/>
</dbReference>
<protein>
    <submittedName>
        <fullName evidence="5">D-alanyl-D-alanine carboxypeptidase/D-alanyl-D-alanine-endopeptidase</fullName>
        <ecNumber evidence="5">3.4.16.4</ecNumber>
    </submittedName>
</protein>
<keyword evidence="5" id="KW-0645">Protease</keyword>
<dbReference type="PANTHER" id="PTHR30023">
    <property type="entry name" value="D-ALANYL-D-ALANINE CARBOXYPEPTIDASE"/>
    <property type="match status" value="1"/>
</dbReference>
<keyword evidence="4" id="KW-0732">Signal</keyword>
<dbReference type="Gene3D" id="3.50.80.20">
    <property type="entry name" value="D-Ala-D-Ala carboxypeptidase C, peptidase S13"/>
    <property type="match status" value="1"/>
</dbReference>
<name>A0A3A9XXL1_9ACTN</name>
<organism evidence="5 6">
    <name type="scientific">Micromonospora musae</name>
    <dbReference type="NCBI Taxonomy" id="1894970"/>
    <lineage>
        <taxon>Bacteria</taxon>
        <taxon>Bacillati</taxon>
        <taxon>Actinomycetota</taxon>
        <taxon>Actinomycetes</taxon>
        <taxon>Micromonosporales</taxon>
        <taxon>Micromonosporaceae</taxon>
        <taxon>Micromonospora</taxon>
    </lineage>
</organism>
<gene>
    <name evidence="5" type="primary">dacB</name>
    <name evidence="5" type="ORF">D7044_20605</name>
</gene>
<dbReference type="EC" id="3.4.16.4" evidence="5"/>
<dbReference type="GO" id="GO:0009002">
    <property type="term" value="F:serine-type D-Ala-D-Ala carboxypeptidase activity"/>
    <property type="evidence" value="ECO:0007669"/>
    <property type="project" value="UniProtKB-EC"/>
</dbReference>
<dbReference type="SUPFAM" id="SSF56601">
    <property type="entry name" value="beta-lactamase/transpeptidase-like"/>
    <property type="match status" value="1"/>
</dbReference>
<comment type="caution">
    <text evidence="5">The sequence shown here is derived from an EMBL/GenBank/DDBJ whole genome shotgun (WGS) entry which is preliminary data.</text>
</comment>
<evidence type="ECO:0000313" key="6">
    <source>
        <dbReference type="Proteomes" id="UP000275865"/>
    </source>
</evidence>
<dbReference type="PRINTS" id="PR00922">
    <property type="entry name" value="DADACBPTASE3"/>
</dbReference>